<dbReference type="InterPro" id="IPR000897">
    <property type="entry name" value="SRP54_GTPase_dom"/>
</dbReference>
<evidence type="ECO:0000313" key="11">
    <source>
        <dbReference type="EMBL" id="EFF69538.1"/>
    </source>
</evidence>
<comment type="domain">
    <text evidence="9">Composed of three domains: the N-terminal N domain, which is responsible for interactions with the ribosome, the central G domain, which binds GTP, and the C-terminal M domain, which binds the RNA and the signal sequence of the RNC.</text>
</comment>
<dbReference type="GeneID" id="98918418"/>
<dbReference type="EC" id="3.6.5.4" evidence="9"/>
<dbReference type="InterPro" id="IPR004780">
    <property type="entry name" value="SRP"/>
</dbReference>
<keyword evidence="3 9" id="KW-0378">Hydrolase</keyword>
<evidence type="ECO:0000256" key="6">
    <source>
        <dbReference type="ARBA" id="ARBA00023135"/>
    </source>
</evidence>
<dbReference type="InterPro" id="IPR036891">
    <property type="entry name" value="Signal_recog_part_SRP54_M_sf"/>
</dbReference>
<dbReference type="AlphaFoldDB" id="D4RWL4"/>
<feature type="binding site" evidence="9">
    <location>
        <begin position="249"/>
        <end position="252"/>
    </location>
    <ligand>
        <name>GTP</name>
        <dbReference type="ChEBI" id="CHEBI:37565"/>
    </ligand>
</feature>
<comment type="function">
    <text evidence="9">Involved in targeting and insertion of nascent membrane proteins into the cytoplasmic membrane. Binds to the hydrophobic signal sequence of the ribosome-nascent chain (RNC) as it emerges from the ribosomes. The SRP-RNC complex is then targeted to the cytoplasmic membrane where it interacts with the SRP receptor FtsY.</text>
</comment>
<evidence type="ECO:0000313" key="12">
    <source>
        <dbReference type="Proteomes" id="UP000006238"/>
    </source>
</evidence>
<evidence type="ECO:0000256" key="2">
    <source>
        <dbReference type="ARBA" id="ARBA00022741"/>
    </source>
</evidence>
<evidence type="ECO:0000256" key="8">
    <source>
        <dbReference type="ARBA" id="ARBA00048027"/>
    </source>
</evidence>
<keyword evidence="5 9" id="KW-0342">GTP-binding</keyword>
<organism evidence="11 12">
    <name type="scientific">Eshraghiella crossota DSM 2876</name>
    <dbReference type="NCBI Taxonomy" id="511680"/>
    <lineage>
        <taxon>Bacteria</taxon>
        <taxon>Bacillati</taxon>
        <taxon>Bacillota</taxon>
        <taxon>Clostridia</taxon>
        <taxon>Lachnospirales</taxon>
        <taxon>Lachnospiraceae</taxon>
        <taxon>Eshraghiella</taxon>
    </lineage>
</organism>
<dbReference type="Gene3D" id="1.20.120.140">
    <property type="entry name" value="Signal recognition particle SRP54, nucleotide-binding domain"/>
    <property type="match status" value="1"/>
</dbReference>
<gene>
    <name evidence="9 11" type="primary">ffh</name>
    <name evidence="11" type="ORF">BUTYVIB_00050</name>
</gene>
<dbReference type="EMBL" id="ABWN01000017">
    <property type="protein sequence ID" value="EFF69538.1"/>
    <property type="molecule type" value="Genomic_DNA"/>
</dbReference>
<dbReference type="InterPro" id="IPR042101">
    <property type="entry name" value="SRP54_N_sf"/>
</dbReference>
<dbReference type="SMART" id="SM00962">
    <property type="entry name" value="SRP54"/>
    <property type="match status" value="1"/>
</dbReference>
<protein>
    <recommendedName>
        <fullName evidence="9">Signal recognition particle protein</fullName>
        <ecNumber evidence="9">3.6.5.4</ecNumber>
    </recommendedName>
    <alternativeName>
        <fullName evidence="9">Fifty-four homolog</fullName>
    </alternativeName>
</protein>
<dbReference type="Pfam" id="PF02881">
    <property type="entry name" value="SRP54_N"/>
    <property type="match status" value="1"/>
</dbReference>
<evidence type="ECO:0000256" key="3">
    <source>
        <dbReference type="ARBA" id="ARBA00022801"/>
    </source>
</evidence>
<feature type="binding site" evidence="9">
    <location>
        <begin position="109"/>
        <end position="116"/>
    </location>
    <ligand>
        <name>GTP</name>
        <dbReference type="ChEBI" id="CHEBI:37565"/>
    </ligand>
</feature>
<keyword evidence="6 9" id="KW-0733">Signal recognition particle</keyword>
<sequence length="448" mass="49098">MAFDSLSEKLQNIFKKLRGKGRLSADDVKTAMKEVKMALLEADVNFKVVKQFVNTVSERAVGQDVMSSLTPGQMVIKIVNEEMVALMGSETTEISFVPGAAPTVIMMAGLQGAGKTTTTAKIAGKLKEKGKRPLLVACDVYRPAAIKQLQINGEKQGVPVFEMGDNNKPVDIAKAALAHAQKNNNNVVILDTAGRLHVDEDMMNELKEIKEAVNVHQTILVVDAMTGQDAVNVASTFNEQIGIDGVVLTKLDGDTRGGAALSIKAVTGKPILYIGMGEKLSDLEQFYPDRMASRILGMGDVLTLIEKVQADFDEEKAKEMERKLKKSEFDFNDYLESFKQVKKLGGIGKMLNMMPGMNSQMKNAADNVDEKQIARVEAIIYSMTPAERANPKLLNPSRKNRIARGAGVDIAEVNRLVKQQEQMKKMMKQLPGMMGGKFGKKGRFNLPF</sequence>
<dbReference type="SUPFAM" id="SSF52540">
    <property type="entry name" value="P-loop containing nucleoside triphosphate hydrolases"/>
    <property type="match status" value="1"/>
</dbReference>
<dbReference type="GO" id="GO:0048500">
    <property type="term" value="C:signal recognition particle"/>
    <property type="evidence" value="ECO:0007669"/>
    <property type="project" value="UniProtKB-UniRule"/>
</dbReference>
<comment type="caution">
    <text evidence="11">The sequence shown here is derived from an EMBL/GenBank/DDBJ whole genome shotgun (WGS) entry which is preliminary data.</text>
</comment>
<dbReference type="SMART" id="SM00963">
    <property type="entry name" value="SRP54_N"/>
    <property type="match status" value="1"/>
</dbReference>
<evidence type="ECO:0000256" key="4">
    <source>
        <dbReference type="ARBA" id="ARBA00022884"/>
    </source>
</evidence>
<feature type="binding site" evidence="9">
    <location>
        <begin position="191"/>
        <end position="195"/>
    </location>
    <ligand>
        <name>GTP</name>
        <dbReference type="ChEBI" id="CHEBI:37565"/>
    </ligand>
</feature>
<dbReference type="PANTHER" id="PTHR11564">
    <property type="entry name" value="SIGNAL RECOGNITION PARTICLE 54K PROTEIN SRP54"/>
    <property type="match status" value="1"/>
</dbReference>
<dbReference type="CDD" id="cd18539">
    <property type="entry name" value="SRP_G"/>
    <property type="match status" value="1"/>
</dbReference>
<comment type="catalytic activity">
    <reaction evidence="8 9">
        <text>GTP + H2O = GDP + phosphate + H(+)</text>
        <dbReference type="Rhea" id="RHEA:19669"/>
        <dbReference type="ChEBI" id="CHEBI:15377"/>
        <dbReference type="ChEBI" id="CHEBI:15378"/>
        <dbReference type="ChEBI" id="CHEBI:37565"/>
        <dbReference type="ChEBI" id="CHEBI:43474"/>
        <dbReference type="ChEBI" id="CHEBI:58189"/>
        <dbReference type="EC" id="3.6.5.4"/>
    </reaction>
</comment>
<dbReference type="PROSITE" id="PS00300">
    <property type="entry name" value="SRP54"/>
    <property type="match status" value="1"/>
</dbReference>
<dbReference type="FunFam" id="3.40.50.300:FF:000022">
    <property type="entry name" value="Signal recognition particle 54 kDa subunit"/>
    <property type="match status" value="1"/>
</dbReference>
<proteinExistence type="inferred from homology"/>
<dbReference type="STRING" id="45851.BHV86_06035"/>
<dbReference type="PANTHER" id="PTHR11564:SF5">
    <property type="entry name" value="SIGNAL RECOGNITION PARTICLE SUBUNIT SRP54"/>
    <property type="match status" value="1"/>
</dbReference>
<keyword evidence="7 9" id="KW-0687">Ribonucleoprotein</keyword>
<comment type="similarity">
    <text evidence="1 9">Belongs to the GTP-binding SRP family. SRP54 subfamily.</text>
</comment>
<dbReference type="SMART" id="SM00382">
    <property type="entry name" value="AAA"/>
    <property type="match status" value="1"/>
</dbReference>
<dbReference type="Pfam" id="PF02978">
    <property type="entry name" value="SRP_SPB"/>
    <property type="match status" value="1"/>
</dbReference>
<dbReference type="InterPro" id="IPR027417">
    <property type="entry name" value="P-loop_NTPase"/>
</dbReference>
<evidence type="ECO:0000259" key="10">
    <source>
        <dbReference type="PROSITE" id="PS00300"/>
    </source>
</evidence>
<dbReference type="InterPro" id="IPR003593">
    <property type="entry name" value="AAA+_ATPase"/>
</dbReference>
<dbReference type="InterPro" id="IPR022941">
    <property type="entry name" value="SRP54"/>
</dbReference>
<evidence type="ECO:0000256" key="7">
    <source>
        <dbReference type="ARBA" id="ARBA00023274"/>
    </source>
</evidence>
<dbReference type="HAMAP" id="MF_00306">
    <property type="entry name" value="SRP54"/>
    <property type="match status" value="1"/>
</dbReference>
<dbReference type="GO" id="GO:0005525">
    <property type="term" value="F:GTP binding"/>
    <property type="evidence" value="ECO:0007669"/>
    <property type="project" value="UniProtKB-UniRule"/>
</dbReference>
<dbReference type="eggNOG" id="COG0541">
    <property type="taxonomic scope" value="Bacteria"/>
</dbReference>
<dbReference type="Gene3D" id="1.10.260.30">
    <property type="entry name" value="Signal recognition particle, SRP54 subunit, M-domain"/>
    <property type="match status" value="1"/>
</dbReference>
<dbReference type="Gene3D" id="3.40.50.300">
    <property type="entry name" value="P-loop containing nucleotide triphosphate hydrolases"/>
    <property type="match status" value="1"/>
</dbReference>
<keyword evidence="4 9" id="KW-0694">RNA-binding</keyword>
<dbReference type="SUPFAM" id="SSF47446">
    <property type="entry name" value="Signal peptide-binding domain"/>
    <property type="match status" value="1"/>
</dbReference>
<feature type="domain" description="SRP54-type proteins GTP-binding" evidence="10">
    <location>
        <begin position="270"/>
        <end position="283"/>
    </location>
</feature>
<dbReference type="Proteomes" id="UP000006238">
    <property type="component" value="Unassembled WGS sequence"/>
</dbReference>
<keyword evidence="12" id="KW-1185">Reference proteome</keyword>
<dbReference type="HOGENOM" id="CLU_009301_6_0_9"/>
<name>D4RWL4_9FIRM</name>
<dbReference type="GO" id="GO:0003924">
    <property type="term" value="F:GTPase activity"/>
    <property type="evidence" value="ECO:0007669"/>
    <property type="project" value="UniProtKB-UniRule"/>
</dbReference>
<comment type="subunit">
    <text evidence="9">Part of the signal recognition particle protein translocation system, which is composed of SRP and FtsY.</text>
</comment>
<dbReference type="InterPro" id="IPR004125">
    <property type="entry name" value="Signal_recog_particle_SRP54_M"/>
</dbReference>
<dbReference type="InterPro" id="IPR013822">
    <property type="entry name" value="Signal_recog_particl_SRP54_hlx"/>
</dbReference>
<dbReference type="NCBIfam" id="TIGR00959">
    <property type="entry name" value="ffh"/>
    <property type="match status" value="1"/>
</dbReference>
<keyword evidence="9" id="KW-0963">Cytoplasm</keyword>
<accession>D4RWL4</accession>
<dbReference type="Pfam" id="PF00448">
    <property type="entry name" value="SRP54"/>
    <property type="match status" value="1"/>
</dbReference>
<reference evidence="11 12" key="1">
    <citation type="submission" date="2010-02" db="EMBL/GenBank/DDBJ databases">
        <authorList>
            <person name="Weinstock G."/>
            <person name="Sodergren E."/>
            <person name="Clifton S."/>
            <person name="Fulton L."/>
            <person name="Fulton B."/>
            <person name="Courtney L."/>
            <person name="Fronick C."/>
            <person name="Harrison M."/>
            <person name="Strong C."/>
            <person name="Farmer C."/>
            <person name="Delahaunty K."/>
            <person name="Markovic C."/>
            <person name="Hall O."/>
            <person name="Minx P."/>
            <person name="Tomlinson C."/>
            <person name="Mitreva M."/>
            <person name="Nelson J."/>
            <person name="Hou S."/>
            <person name="Wollam A."/>
            <person name="Pepin K.H."/>
            <person name="Johnson M."/>
            <person name="Bhonagiri V."/>
            <person name="Zhang X."/>
            <person name="Suruliraj S."/>
            <person name="Warren W."/>
            <person name="Chinwalla A."/>
            <person name="Mardis E.R."/>
            <person name="Wilson R.K."/>
        </authorList>
    </citation>
    <scope>NUCLEOTIDE SEQUENCE [LARGE SCALE GENOMIC DNA]</scope>
    <source>
        <strain evidence="11 12">DSM 2876</strain>
    </source>
</reference>
<evidence type="ECO:0000256" key="9">
    <source>
        <dbReference type="HAMAP-Rule" id="MF_00306"/>
    </source>
</evidence>
<evidence type="ECO:0000256" key="1">
    <source>
        <dbReference type="ARBA" id="ARBA00005450"/>
    </source>
</evidence>
<keyword evidence="2 9" id="KW-0547">Nucleotide-binding</keyword>
<dbReference type="GO" id="GO:0006614">
    <property type="term" value="P:SRP-dependent cotranslational protein targeting to membrane"/>
    <property type="evidence" value="ECO:0007669"/>
    <property type="project" value="InterPro"/>
</dbReference>
<evidence type="ECO:0000256" key="5">
    <source>
        <dbReference type="ARBA" id="ARBA00023134"/>
    </source>
</evidence>
<dbReference type="GO" id="GO:0008312">
    <property type="term" value="F:7S RNA binding"/>
    <property type="evidence" value="ECO:0007669"/>
    <property type="project" value="InterPro"/>
</dbReference>
<comment type="subcellular location">
    <subcellularLocation>
        <location evidence="9">Cytoplasm</location>
    </subcellularLocation>
    <text evidence="9">The SRP-RNC complex is targeted to the cytoplasmic membrane.</text>
</comment>
<dbReference type="RefSeq" id="WP_005600585.1">
    <property type="nucleotide sequence ID" value="NZ_GG663519.1"/>
</dbReference>